<accession>A0A830BFF0</accession>
<name>A0A830BFF0_9LAMI</name>
<organism evidence="1 2">
    <name type="scientific">Phtheirospermum japonicum</name>
    <dbReference type="NCBI Taxonomy" id="374723"/>
    <lineage>
        <taxon>Eukaryota</taxon>
        <taxon>Viridiplantae</taxon>
        <taxon>Streptophyta</taxon>
        <taxon>Embryophyta</taxon>
        <taxon>Tracheophyta</taxon>
        <taxon>Spermatophyta</taxon>
        <taxon>Magnoliopsida</taxon>
        <taxon>eudicotyledons</taxon>
        <taxon>Gunneridae</taxon>
        <taxon>Pentapetalae</taxon>
        <taxon>asterids</taxon>
        <taxon>lamiids</taxon>
        <taxon>Lamiales</taxon>
        <taxon>Orobanchaceae</taxon>
        <taxon>Orobanchaceae incertae sedis</taxon>
        <taxon>Phtheirospermum</taxon>
    </lineage>
</organism>
<dbReference type="Proteomes" id="UP000653305">
    <property type="component" value="Unassembled WGS sequence"/>
</dbReference>
<sequence length="64" mass="7059">MTGWSAHSPIPARRLVVGTHAGTTTPAERARLPQVRVQEGRRLRVRAWSFRVLAPPNALSYAAL</sequence>
<dbReference type="EMBL" id="BMAC01000116">
    <property type="protein sequence ID" value="GFP85917.1"/>
    <property type="molecule type" value="Genomic_DNA"/>
</dbReference>
<dbReference type="AlphaFoldDB" id="A0A830BFF0"/>
<comment type="caution">
    <text evidence="1">The sequence shown here is derived from an EMBL/GenBank/DDBJ whole genome shotgun (WGS) entry which is preliminary data.</text>
</comment>
<evidence type="ECO:0000313" key="1">
    <source>
        <dbReference type="EMBL" id="GFP85917.1"/>
    </source>
</evidence>
<reference evidence="1" key="1">
    <citation type="submission" date="2020-07" db="EMBL/GenBank/DDBJ databases">
        <title>Ethylene signaling mediates host invasion by parasitic plants.</title>
        <authorList>
            <person name="Yoshida S."/>
        </authorList>
    </citation>
    <scope>NUCLEOTIDE SEQUENCE</scope>
    <source>
        <strain evidence="1">Okayama</strain>
    </source>
</reference>
<evidence type="ECO:0000313" key="2">
    <source>
        <dbReference type="Proteomes" id="UP000653305"/>
    </source>
</evidence>
<proteinExistence type="predicted"/>
<protein>
    <submittedName>
        <fullName evidence="1">Zinc finger CCCH domain-containing protein 2</fullName>
    </submittedName>
</protein>
<keyword evidence="2" id="KW-1185">Reference proteome</keyword>
<gene>
    <name evidence="1" type="ORF">PHJA_000735500</name>
</gene>